<evidence type="ECO:0000313" key="2">
    <source>
        <dbReference type="Proteomes" id="UP000184076"/>
    </source>
</evidence>
<protein>
    <submittedName>
        <fullName evidence="1">Uncharacterized protein</fullName>
    </submittedName>
</protein>
<keyword evidence="2" id="KW-1185">Reference proteome</keyword>
<name>A0A1M5G3M0_9BACT</name>
<dbReference type="RefSeq" id="WP_143156513.1">
    <property type="nucleotide sequence ID" value="NZ_FQVB01000034.1"/>
</dbReference>
<dbReference type="Proteomes" id="UP000184076">
    <property type="component" value="Unassembled WGS sequence"/>
</dbReference>
<gene>
    <name evidence="1" type="ORF">SAMN02745206_03050</name>
</gene>
<organism evidence="1 2">
    <name type="scientific">Desulfacinum infernum DSM 9756</name>
    <dbReference type="NCBI Taxonomy" id="1121391"/>
    <lineage>
        <taxon>Bacteria</taxon>
        <taxon>Pseudomonadati</taxon>
        <taxon>Thermodesulfobacteriota</taxon>
        <taxon>Syntrophobacteria</taxon>
        <taxon>Syntrophobacterales</taxon>
        <taxon>Syntrophobacteraceae</taxon>
        <taxon>Desulfacinum</taxon>
    </lineage>
</organism>
<reference evidence="2" key="1">
    <citation type="submission" date="2016-11" db="EMBL/GenBank/DDBJ databases">
        <authorList>
            <person name="Varghese N."/>
            <person name="Submissions S."/>
        </authorList>
    </citation>
    <scope>NUCLEOTIDE SEQUENCE [LARGE SCALE GENOMIC DNA]</scope>
    <source>
        <strain evidence="2">DSM 9756</strain>
    </source>
</reference>
<dbReference type="OrthoDB" id="5502987at2"/>
<evidence type="ECO:0000313" key="1">
    <source>
        <dbReference type="EMBL" id="SHF98365.1"/>
    </source>
</evidence>
<proteinExistence type="predicted"/>
<dbReference type="AlphaFoldDB" id="A0A1M5G3M0"/>
<accession>A0A1M5G3M0</accession>
<sequence length="238" mass="26808">MAMRRIVGIGTARGVDVMERVVELLEIASPAILALDENPVWFSTLIHMRSSRELFTEEFLFDQKRHILRRGGDVGKLGALLYALRHAGTPVHFADGVSGDILSDAGELIGVYPYVGDVEFAASTDMMRTPMELIKQRIPRYPGMDFDYELIHAYQVEAPDDIRDRALGPRNVFTARVLNRILMEKTGDTLAFVGHCKRFLKEAFEETPGLTEEEKLAYRPLFDLLDAESKEFFDAAAP</sequence>
<dbReference type="EMBL" id="FQVB01000034">
    <property type="protein sequence ID" value="SHF98365.1"/>
    <property type="molecule type" value="Genomic_DNA"/>
</dbReference>